<dbReference type="InterPro" id="IPR036719">
    <property type="entry name" value="Neuro-gated_channel_TM_sf"/>
</dbReference>
<feature type="transmembrane region" description="Helical" evidence="2">
    <location>
        <begin position="359"/>
        <end position="381"/>
    </location>
</feature>
<reference evidence="3" key="2">
    <citation type="submission" date="2019-06" db="EMBL/GenBank/DDBJ databases">
        <title>Genomics analysis of Aphanomyces spp. identifies a new class of oomycete effector associated with host adaptation.</title>
        <authorList>
            <person name="Gaulin E."/>
        </authorList>
    </citation>
    <scope>NUCLEOTIDE SEQUENCE</scope>
    <source>
        <strain evidence="3">CBS 578.67</strain>
    </source>
</reference>
<feature type="transmembrane region" description="Helical" evidence="2">
    <location>
        <begin position="429"/>
        <end position="449"/>
    </location>
</feature>
<dbReference type="InterPro" id="IPR006201">
    <property type="entry name" value="Neur_channel"/>
</dbReference>
<dbReference type="EMBL" id="VJMH01005094">
    <property type="protein sequence ID" value="KAF0701295.1"/>
    <property type="molecule type" value="Genomic_DNA"/>
</dbReference>
<accession>A0A485KJU6</accession>
<evidence type="ECO:0000313" key="5">
    <source>
        <dbReference type="Proteomes" id="UP000332933"/>
    </source>
</evidence>
<sequence length="535" mass="58499">MLSAKAKVCAAVTPEEDSKKALWSSVVTAHDFQAGTLVVTLVTPIAVSDVSNTSKWMWFHGGGPCGVWKFSHADSTGHILTCTPPSSKDQTDGAAWELAALVDGENLTMRLASPPPLSTAGPTPIVCSILPPLVAYCRTTIFNVFEIDTVRQAFSADVFFEVRFRGIAAKNFPESAVAALFETLHVNADVIECLNTISIDGEVQKWTSYGPSSRQPEAFMDYTFKLRFKACFSELLELQEFPFDQQSLHVSLTINQPTSLVTFRANDTYPSLFLVNNFAASNVFDVITAEHVLADVGVSDPSESSSGYRYHCVDFQVVLQRKPGFYISNVMVPVSLLTYLGFLSFGIESTRTRMVTSARLAISVTLLLTTVAYKFATAGALPQISYMTSLDRYVTFTSLSMCLLAVENAVFPWVCSGGVDSCFDDEQTLMWTLFGLFTAGIGVAAILALRVMRCRHAANRVLLEQHHLRLLVARHHPAKSTKTRDAMYAALLERMQLPPVALVRQKQAKTHQPGLDATREAQGKAHLDAIAAAGS</sequence>
<dbReference type="GO" id="GO:0016020">
    <property type="term" value="C:membrane"/>
    <property type="evidence" value="ECO:0007669"/>
    <property type="project" value="UniProtKB-SubCell"/>
</dbReference>
<dbReference type="PANTHER" id="PTHR18945">
    <property type="entry name" value="NEUROTRANSMITTER GATED ION CHANNEL"/>
    <property type="match status" value="1"/>
</dbReference>
<proteinExistence type="predicted"/>
<evidence type="ECO:0000313" key="4">
    <source>
        <dbReference type="EMBL" id="VFT85111.1"/>
    </source>
</evidence>
<evidence type="ECO:0000313" key="3">
    <source>
        <dbReference type="EMBL" id="KAF0701295.1"/>
    </source>
</evidence>
<dbReference type="GO" id="GO:0005230">
    <property type="term" value="F:extracellular ligand-gated monoatomic ion channel activity"/>
    <property type="evidence" value="ECO:0007669"/>
    <property type="project" value="InterPro"/>
</dbReference>
<dbReference type="AlphaFoldDB" id="A0A485KJU6"/>
<dbReference type="Proteomes" id="UP000332933">
    <property type="component" value="Unassembled WGS sequence"/>
</dbReference>
<dbReference type="SUPFAM" id="SSF90112">
    <property type="entry name" value="Neurotransmitter-gated ion-channel transmembrane pore"/>
    <property type="match status" value="1"/>
</dbReference>
<name>A0A485KJU6_9STRA</name>
<dbReference type="OrthoDB" id="62474at2759"/>
<dbReference type="GO" id="GO:0004888">
    <property type="term" value="F:transmembrane signaling receptor activity"/>
    <property type="evidence" value="ECO:0007669"/>
    <property type="project" value="InterPro"/>
</dbReference>
<evidence type="ECO:0000256" key="1">
    <source>
        <dbReference type="ARBA" id="ARBA00004141"/>
    </source>
</evidence>
<dbReference type="EMBL" id="CAADRA010005115">
    <property type="protein sequence ID" value="VFT85111.1"/>
    <property type="molecule type" value="Genomic_DNA"/>
</dbReference>
<comment type="subcellular location">
    <subcellularLocation>
        <location evidence="1">Membrane</location>
        <topology evidence="1">Multi-pass membrane protein</topology>
    </subcellularLocation>
</comment>
<dbReference type="Gene3D" id="1.20.58.390">
    <property type="entry name" value="Neurotransmitter-gated ion-channel transmembrane domain"/>
    <property type="match status" value="1"/>
</dbReference>
<dbReference type="InterPro" id="IPR036734">
    <property type="entry name" value="Neur_chan_lig-bd_sf"/>
</dbReference>
<organism evidence="4 5">
    <name type="scientific">Aphanomyces stellatus</name>
    <dbReference type="NCBI Taxonomy" id="120398"/>
    <lineage>
        <taxon>Eukaryota</taxon>
        <taxon>Sar</taxon>
        <taxon>Stramenopiles</taxon>
        <taxon>Oomycota</taxon>
        <taxon>Saprolegniomycetes</taxon>
        <taxon>Saprolegniales</taxon>
        <taxon>Verrucalvaceae</taxon>
        <taxon>Aphanomyces</taxon>
    </lineage>
</organism>
<keyword evidence="2" id="KW-0812">Transmembrane</keyword>
<feature type="transmembrane region" description="Helical" evidence="2">
    <location>
        <begin position="325"/>
        <end position="347"/>
    </location>
</feature>
<evidence type="ECO:0000256" key="2">
    <source>
        <dbReference type="SAM" id="Phobius"/>
    </source>
</evidence>
<dbReference type="Gene3D" id="2.70.170.10">
    <property type="entry name" value="Neurotransmitter-gated ion-channel ligand-binding domain"/>
    <property type="match status" value="1"/>
</dbReference>
<keyword evidence="2" id="KW-1133">Transmembrane helix</keyword>
<protein>
    <submittedName>
        <fullName evidence="4">Aste57867_8224 protein</fullName>
    </submittedName>
</protein>
<keyword evidence="5" id="KW-1185">Reference proteome</keyword>
<keyword evidence="2" id="KW-0472">Membrane</keyword>
<dbReference type="InterPro" id="IPR038050">
    <property type="entry name" value="Neuro_actylchol_rec"/>
</dbReference>
<gene>
    <name evidence="4" type="primary">Aste57867_8224</name>
    <name evidence="3" type="ORF">As57867_008193</name>
    <name evidence="4" type="ORF">ASTE57867_8224</name>
</gene>
<reference evidence="4 5" key="1">
    <citation type="submission" date="2019-03" db="EMBL/GenBank/DDBJ databases">
        <authorList>
            <person name="Gaulin E."/>
            <person name="Dumas B."/>
        </authorList>
    </citation>
    <scope>NUCLEOTIDE SEQUENCE [LARGE SCALE GENOMIC DNA]</scope>
    <source>
        <strain evidence="4">CBS 568.67</strain>
    </source>
</reference>